<accession>A0ABQ7SBW8</accession>
<reference evidence="3 4" key="1">
    <citation type="submission" date="2020-10" db="EMBL/GenBank/DDBJ databases">
        <authorList>
            <person name="Klimov P.B."/>
            <person name="Dyachkov S.M."/>
            <person name="Chetverikov P.E."/>
        </authorList>
    </citation>
    <scope>NUCLEOTIDE SEQUENCE [LARGE SCALE GENOMIC DNA]</scope>
    <source>
        <strain evidence="3">BMOC 18-1129-001#AD2665</strain>
        <tissue evidence="3">Entire mites</tissue>
    </source>
</reference>
<name>A0ABQ7SBW8_9ACAR</name>
<dbReference type="PROSITE" id="PS01209">
    <property type="entry name" value="LDLRA_1"/>
    <property type="match status" value="1"/>
</dbReference>
<dbReference type="InterPro" id="IPR023415">
    <property type="entry name" value="LDLR_class-A_CS"/>
</dbReference>
<dbReference type="EMBL" id="JAIFTH010000055">
    <property type="protein sequence ID" value="KAG9510913.1"/>
    <property type="molecule type" value="Genomic_DNA"/>
</dbReference>
<gene>
    <name evidence="3" type="ORF">GZH46_00529</name>
</gene>
<dbReference type="Gene3D" id="2.40.128.620">
    <property type="match status" value="1"/>
</dbReference>
<organism evidence="3 4">
    <name type="scientific">Fragariocoptes setiger</name>
    <dbReference type="NCBI Taxonomy" id="1670756"/>
    <lineage>
        <taxon>Eukaryota</taxon>
        <taxon>Metazoa</taxon>
        <taxon>Ecdysozoa</taxon>
        <taxon>Arthropoda</taxon>
        <taxon>Chelicerata</taxon>
        <taxon>Arachnida</taxon>
        <taxon>Acari</taxon>
        <taxon>Acariformes</taxon>
        <taxon>Trombidiformes</taxon>
        <taxon>Prostigmata</taxon>
        <taxon>Eupodina</taxon>
        <taxon>Eriophyoidea</taxon>
        <taxon>Phytoptidae</taxon>
        <taxon>Fragariocoptes</taxon>
    </lineage>
</organism>
<evidence type="ECO:0000256" key="2">
    <source>
        <dbReference type="PROSITE-ProRule" id="PRU00124"/>
    </source>
</evidence>
<dbReference type="InterPro" id="IPR002172">
    <property type="entry name" value="LDrepeatLR_classA_rpt"/>
</dbReference>
<dbReference type="Proteomes" id="UP000825002">
    <property type="component" value="Unassembled WGS sequence"/>
</dbReference>
<dbReference type="SMART" id="SM00192">
    <property type="entry name" value="LDLa"/>
    <property type="match status" value="1"/>
</dbReference>
<dbReference type="PANTHER" id="PTHR21105">
    <property type="entry name" value="GH16255P"/>
    <property type="match status" value="1"/>
</dbReference>
<proteinExistence type="predicted"/>
<protein>
    <submittedName>
        <fullName evidence="3">Uncharacterized protein</fullName>
    </submittedName>
</protein>
<keyword evidence="4" id="KW-1185">Reference proteome</keyword>
<comment type="caution">
    <text evidence="2">Lacks conserved residue(s) required for the propagation of feature annotation.</text>
</comment>
<dbReference type="PROSITE" id="PS50068">
    <property type="entry name" value="LDLRA_2"/>
    <property type="match status" value="1"/>
</dbReference>
<comment type="caution">
    <text evidence="3">The sequence shown here is derived from an EMBL/GenBank/DDBJ whole genome shotgun (WGS) entry which is preliminary data.</text>
</comment>
<keyword evidence="1" id="KW-1015">Disulfide bond</keyword>
<evidence type="ECO:0000313" key="4">
    <source>
        <dbReference type="Proteomes" id="UP000825002"/>
    </source>
</evidence>
<dbReference type="InterPro" id="IPR036055">
    <property type="entry name" value="LDL_receptor-like_sf"/>
</dbReference>
<sequence length="73" mass="8378">MTDEGVERFACPTPEVNTSDKFRCIFDHAICDGYEDCPGGEDEDRLACMFYKTTKAHLDVMADALLRWARRSR</sequence>
<dbReference type="PANTHER" id="PTHR21105:SF0">
    <property type="entry name" value="GH16255P"/>
    <property type="match status" value="1"/>
</dbReference>
<evidence type="ECO:0000256" key="1">
    <source>
        <dbReference type="ARBA" id="ARBA00023157"/>
    </source>
</evidence>
<dbReference type="SUPFAM" id="SSF57424">
    <property type="entry name" value="LDL receptor-like module"/>
    <property type="match status" value="1"/>
</dbReference>
<evidence type="ECO:0000313" key="3">
    <source>
        <dbReference type="EMBL" id="KAG9510913.1"/>
    </source>
</evidence>